<name>A0ABU6TRI7_9FABA</name>
<evidence type="ECO:0000313" key="2">
    <source>
        <dbReference type="EMBL" id="MED6151431.1"/>
    </source>
</evidence>
<dbReference type="Proteomes" id="UP001341840">
    <property type="component" value="Unassembled WGS sequence"/>
</dbReference>
<feature type="compositionally biased region" description="Basic and acidic residues" evidence="1">
    <location>
        <begin position="41"/>
        <end position="64"/>
    </location>
</feature>
<comment type="caution">
    <text evidence="2">The sequence shown here is derived from an EMBL/GenBank/DDBJ whole genome shotgun (WGS) entry which is preliminary data.</text>
</comment>
<evidence type="ECO:0000256" key="1">
    <source>
        <dbReference type="SAM" id="MobiDB-lite"/>
    </source>
</evidence>
<accession>A0ABU6TRI7</accession>
<reference evidence="2 3" key="1">
    <citation type="journal article" date="2023" name="Plants (Basel)">
        <title>Bridging the Gap: Combining Genomics and Transcriptomics Approaches to Understand Stylosanthes scabra, an Orphan Legume from the Brazilian Caatinga.</title>
        <authorList>
            <person name="Ferreira-Neto J.R.C."/>
            <person name="da Silva M.D."/>
            <person name="Binneck E."/>
            <person name="de Melo N.F."/>
            <person name="da Silva R.H."/>
            <person name="de Melo A.L.T.M."/>
            <person name="Pandolfi V."/>
            <person name="Bustamante F.O."/>
            <person name="Brasileiro-Vidal A.C."/>
            <person name="Benko-Iseppon A.M."/>
        </authorList>
    </citation>
    <scope>NUCLEOTIDE SEQUENCE [LARGE SCALE GENOMIC DNA]</scope>
    <source>
        <tissue evidence="2">Leaves</tissue>
    </source>
</reference>
<dbReference type="EMBL" id="JASCZI010091888">
    <property type="protein sequence ID" value="MED6151431.1"/>
    <property type="molecule type" value="Genomic_DNA"/>
</dbReference>
<proteinExistence type="predicted"/>
<feature type="region of interest" description="Disordered" evidence="1">
    <location>
        <begin position="1"/>
        <end position="64"/>
    </location>
</feature>
<protein>
    <submittedName>
        <fullName evidence="2">Uncharacterized protein</fullName>
    </submittedName>
</protein>
<sequence>MPKVPSAGRELTRRLSSRNPTTTPNESKYGSLRANVATTPKKSEKGSLESKKTEKTEDSVKMRT</sequence>
<feature type="compositionally biased region" description="Polar residues" evidence="1">
    <location>
        <begin position="17"/>
        <end position="28"/>
    </location>
</feature>
<gene>
    <name evidence="2" type="ORF">PIB30_082426</name>
</gene>
<keyword evidence="3" id="KW-1185">Reference proteome</keyword>
<organism evidence="2 3">
    <name type="scientific">Stylosanthes scabra</name>
    <dbReference type="NCBI Taxonomy" id="79078"/>
    <lineage>
        <taxon>Eukaryota</taxon>
        <taxon>Viridiplantae</taxon>
        <taxon>Streptophyta</taxon>
        <taxon>Embryophyta</taxon>
        <taxon>Tracheophyta</taxon>
        <taxon>Spermatophyta</taxon>
        <taxon>Magnoliopsida</taxon>
        <taxon>eudicotyledons</taxon>
        <taxon>Gunneridae</taxon>
        <taxon>Pentapetalae</taxon>
        <taxon>rosids</taxon>
        <taxon>fabids</taxon>
        <taxon>Fabales</taxon>
        <taxon>Fabaceae</taxon>
        <taxon>Papilionoideae</taxon>
        <taxon>50 kb inversion clade</taxon>
        <taxon>dalbergioids sensu lato</taxon>
        <taxon>Dalbergieae</taxon>
        <taxon>Pterocarpus clade</taxon>
        <taxon>Stylosanthes</taxon>
    </lineage>
</organism>
<evidence type="ECO:0000313" key="3">
    <source>
        <dbReference type="Proteomes" id="UP001341840"/>
    </source>
</evidence>